<dbReference type="RefSeq" id="WP_085275714.1">
    <property type="nucleotide sequence ID" value="NZ_FXAG01000005.1"/>
</dbReference>
<feature type="domain" description="tRNA/rRNA methyltransferase SpoU type" evidence="4">
    <location>
        <begin position="118"/>
        <end position="253"/>
    </location>
</feature>
<keyword evidence="2 6" id="KW-0489">Methyltransferase</keyword>
<dbReference type="InterPro" id="IPR029064">
    <property type="entry name" value="Ribosomal_eL30-like_sf"/>
</dbReference>
<dbReference type="STRING" id="1123014.SAMN02745746_01409"/>
<dbReference type="GO" id="GO:0032259">
    <property type="term" value="P:methylation"/>
    <property type="evidence" value="ECO:0007669"/>
    <property type="project" value="UniProtKB-KW"/>
</dbReference>
<accession>A0A1Y6BHH7</accession>
<protein>
    <submittedName>
        <fullName evidence="6">RNA methyltransferase, TrmH family</fullName>
    </submittedName>
</protein>
<dbReference type="GO" id="GO:0006396">
    <property type="term" value="P:RNA processing"/>
    <property type="evidence" value="ECO:0007669"/>
    <property type="project" value="InterPro"/>
</dbReference>
<reference evidence="7" key="1">
    <citation type="submission" date="2017-04" db="EMBL/GenBank/DDBJ databases">
        <authorList>
            <person name="Varghese N."/>
            <person name="Submissions S."/>
        </authorList>
    </citation>
    <scope>NUCLEOTIDE SEQUENCE [LARGE SCALE GENOMIC DNA]</scope>
    <source>
        <strain evidence="7">DSM 22618</strain>
    </source>
</reference>
<dbReference type="GO" id="GO:0008173">
    <property type="term" value="F:RNA methyltransferase activity"/>
    <property type="evidence" value="ECO:0007669"/>
    <property type="project" value="InterPro"/>
</dbReference>
<dbReference type="Gene3D" id="3.40.1280.10">
    <property type="match status" value="1"/>
</dbReference>
<dbReference type="InterPro" id="IPR029026">
    <property type="entry name" value="tRNA_m1G_MTases_N"/>
</dbReference>
<sequence>MPHPYRTLTSPHNDTLKHLARLVQFARDRRKDDVIVLEGIHLLEAALEQGVVPAQCFINEAALGRSEVSALLARLPQTLSPLVVPEALLGKLTSLSSAPELIAVCPRPHPPRRSGSCLLLEDIQDPGNMGTILRSAAASGVMEVFLSKGCADVFSPKVLRAGMGAHFVLNLHEAADLADVLAGFAGRKLVTHLEGSQSLYAQDLRGDVAFVFGNEGAGVSPALLQQADCRVRIPMPGHAESLNVAMAATICLFERVRQLEVSLG</sequence>
<dbReference type="PANTHER" id="PTHR43191">
    <property type="entry name" value="RRNA METHYLTRANSFERASE 3"/>
    <property type="match status" value="1"/>
</dbReference>
<dbReference type="AlphaFoldDB" id="A0A1Y6BHH7"/>
<dbReference type="InterPro" id="IPR029028">
    <property type="entry name" value="Alpha/beta_knot_MTases"/>
</dbReference>
<comment type="similarity">
    <text evidence="1">Belongs to the class IV-like SAM-binding methyltransferase superfamily. RNA methyltransferase TrmH family.</text>
</comment>
<dbReference type="Gene3D" id="3.30.1330.30">
    <property type="match status" value="1"/>
</dbReference>
<evidence type="ECO:0000259" key="4">
    <source>
        <dbReference type="Pfam" id="PF00588"/>
    </source>
</evidence>
<evidence type="ECO:0000256" key="3">
    <source>
        <dbReference type="ARBA" id="ARBA00022679"/>
    </source>
</evidence>
<dbReference type="SUPFAM" id="SSF55315">
    <property type="entry name" value="L30e-like"/>
    <property type="match status" value="1"/>
</dbReference>
<dbReference type="PANTHER" id="PTHR43191:SF2">
    <property type="entry name" value="RRNA METHYLTRANSFERASE 3, MITOCHONDRIAL"/>
    <property type="match status" value="1"/>
</dbReference>
<dbReference type="Pfam" id="PF22435">
    <property type="entry name" value="MRM3-like_sub_bind"/>
    <property type="match status" value="1"/>
</dbReference>
<feature type="domain" description="MRM3-like substrate binding" evidence="5">
    <location>
        <begin position="13"/>
        <end position="102"/>
    </location>
</feature>
<dbReference type="SUPFAM" id="SSF75217">
    <property type="entry name" value="alpha/beta knot"/>
    <property type="match status" value="1"/>
</dbReference>
<dbReference type="InterPro" id="IPR051259">
    <property type="entry name" value="rRNA_Methyltransferase"/>
</dbReference>
<evidence type="ECO:0000256" key="1">
    <source>
        <dbReference type="ARBA" id="ARBA00007228"/>
    </source>
</evidence>
<organism evidence="6 7">
    <name type="scientific">Pseudogulbenkiania subflava DSM 22618</name>
    <dbReference type="NCBI Taxonomy" id="1123014"/>
    <lineage>
        <taxon>Bacteria</taxon>
        <taxon>Pseudomonadati</taxon>
        <taxon>Pseudomonadota</taxon>
        <taxon>Betaproteobacteria</taxon>
        <taxon>Neisseriales</taxon>
        <taxon>Chromobacteriaceae</taxon>
        <taxon>Pseudogulbenkiania</taxon>
    </lineage>
</organism>
<proteinExistence type="inferred from homology"/>
<dbReference type="EMBL" id="FXAG01000005">
    <property type="protein sequence ID" value="SMF11472.1"/>
    <property type="molecule type" value="Genomic_DNA"/>
</dbReference>
<dbReference type="Pfam" id="PF00588">
    <property type="entry name" value="SpoU_methylase"/>
    <property type="match status" value="1"/>
</dbReference>
<name>A0A1Y6BHH7_9NEIS</name>
<gene>
    <name evidence="6" type="ORF">SAMN02745746_01409</name>
</gene>
<dbReference type="Proteomes" id="UP000192920">
    <property type="component" value="Unassembled WGS sequence"/>
</dbReference>
<keyword evidence="7" id="KW-1185">Reference proteome</keyword>
<evidence type="ECO:0000313" key="6">
    <source>
        <dbReference type="EMBL" id="SMF11472.1"/>
    </source>
</evidence>
<evidence type="ECO:0000256" key="2">
    <source>
        <dbReference type="ARBA" id="ARBA00022603"/>
    </source>
</evidence>
<dbReference type="CDD" id="cd18095">
    <property type="entry name" value="SpoU-like_rRNA-MTase"/>
    <property type="match status" value="1"/>
</dbReference>
<dbReference type="GO" id="GO:0003723">
    <property type="term" value="F:RNA binding"/>
    <property type="evidence" value="ECO:0007669"/>
    <property type="project" value="InterPro"/>
</dbReference>
<evidence type="ECO:0000259" key="5">
    <source>
        <dbReference type="Pfam" id="PF22435"/>
    </source>
</evidence>
<evidence type="ECO:0000313" key="7">
    <source>
        <dbReference type="Proteomes" id="UP000192920"/>
    </source>
</evidence>
<dbReference type="InterPro" id="IPR001537">
    <property type="entry name" value="SpoU_MeTrfase"/>
</dbReference>
<keyword evidence="3 6" id="KW-0808">Transferase</keyword>
<dbReference type="InterPro" id="IPR053888">
    <property type="entry name" value="MRM3-like_sub_bind"/>
</dbReference>